<evidence type="ECO:0000313" key="2">
    <source>
        <dbReference type="Proteomes" id="UP001172680"/>
    </source>
</evidence>
<accession>A0ACC2YF51</accession>
<reference evidence="1" key="1">
    <citation type="submission" date="2022-10" db="EMBL/GenBank/DDBJ databases">
        <title>Culturing micro-colonial fungi from biological soil crusts in the Mojave desert and describing Neophaeococcomyces mojavensis, and introducing the new genera and species Taxawa tesnikishii.</title>
        <authorList>
            <person name="Kurbessoian T."/>
            <person name="Stajich J.E."/>
        </authorList>
    </citation>
    <scope>NUCLEOTIDE SEQUENCE</scope>
    <source>
        <strain evidence="1">JES_115</strain>
    </source>
</reference>
<keyword evidence="2" id="KW-1185">Reference proteome</keyword>
<protein>
    <submittedName>
        <fullName evidence="1">Uncharacterized protein</fullName>
    </submittedName>
</protein>
<sequence>MEKKQSNEYAKETPSDLAALWQEALREYYAAAKLDVTEMKVYTNITDIMRDTDIQRNFEKFRHNGGKVDKLRSVIASNTEVVLSCAQYIAQAASAAFPPSSAILTAFTYVMKASQDVSKDYDKITAFFEEMNSFLERVKMIEKKMPSYEGYKSHLMRVFAAILKICGLTTKATRDGRLKRWGKTILRGGADEELSGASSALENALKRLESATGFATLANTEDIKKDTRETNEDVKSLIGKTDDVAYTVYGMSQTTREMATAMHFSRTEATEFYVQIEETNVTRGAPEGDPGLRKHAAFSLVQRTFASKDDPAIQDRDIEYALVDGTTKWLFEENEFELWREGVSNSPFLWLTGEAGLGKSCIAYSAIRELQRSTASDSKASVAYFYFRDDCRDHFGLKSALSCAITQIARLDAVYCEQVAVEVARIEEDIDWSAPNGVWEEYIAAKFKHDSDSRLFLVLDGLDESRGTREGLLKALEQIVSEKLQIRVMLISRPVWKQHLDRLGHNYQTIHVTKEKIAGDMQLVIDARLKAYSRLHKLRRQVRKRIASSLLDKADSMLYIDHMLRRLNKIHQEKLVLQEIQEMPASLSALYGLLEAEIQSRRTPAQLQTLKKLFTWLAFAQRPLTIEEANDVARLSGQDPLFSIEEEISGRSGRVLEIAGNPNDDRAQSDEEEEAGNSGDELSPLPPVPDDDGNSSALRFENRSLREYFRTIDVDSAGIRTPPNAGHLLILEMSINIIRGVYKEQHQEIGPGLVEYAATAWAQHFRDINLSTASDEDVSRVMNILRLVLTNHNNVAKVFEANCPDEDDDFPYLNMFGWTKERSNPFLHSLGLWVEKAAAMDVPSLGDKTYHWVQKSKASPLQLMAGLARGHVDNWLQCSEPENKSYYFAVAALNMTNLTPKEYIGYLVERARTIKTVANVFSDIEFDATAHRSIAITLREHEHYDEAVEECQESLKKCDNDTDKFRTLVELAKVYGSIAQDAEKGEAGSRAEYERPHRTIWDALDIRPPMERKEICLLVRESLVIRAECERKLGMFDEAVASIEEARRIYPGEIMKGDELGVLATALSVDNERHDEFIDNLQLWSFFERMAWLTHGYDEELHDDPNETFQKAAKLAQKEEYAVKVYEEIIDYLDRRRSSTFMRDQLSMFYSDTYHNLEKAKTLWYKVLNGRIHVDPITGEDDISILSDARLGLSDILYKEFRSSSDSQRKTELLGEMKEVQEQRAGGPLQGFDTFESTTAIVYANMIRKMGSALDFQDILDRTFESCIAALTDTEGWNDQNSLCLLAKVLACVGGLEREAQIAYSAQFSIIDPNVQHEDSDVSDTDSEVPESEVSADEAAETETDSNEDPEQDASSEDELEHQEDSSDGSAGAVDENLRPNAGESSHEWGDIAPGTDFLCSGENEAIKGWTTGPLYLCLVCANVDLCEKCYNKIQQYNKGGSWEFWRTYCGKNHKYIRGPIEGWKGVKDGCMTIGEERTNFMQWLTELKEKRWKEAWKEFWVREEGLEDIL</sequence>
<name>A0ACC2YF51_9PEZI</name>
<dbReference type="Proteomes" id="UP001172680">
    <property type="component" value="Unassembled WGS sequence"/>
</dbReference>
<organism evidence="1 2">
    <name type="scientific">Coniosporium tulheliwenetii</name>
    <dbReference type="NCBI Taxonomy" id="3383036"/>
    <lineage>
        <taxon>Eukaryota</taxon>
        <taxon>Fungi</taxon>
        <taxon>Dikarya</taxon>
        <taxon>Ascomycota</taxon>
        <taxon>Pezizomycotina</taxon>
        <taxon>Dothideomycetes</taxon>
        <taxon>Dothideomycetes incertae sedis</taxon>
        <taxon>Coniosporium</taxon>
    </lineage>
</organism>
<evidence type="ECO:0000313" key="1">
    <source>
        <dbReference type="EMBL" id="KAJ9633963.1"/>
    </source>
</evidence>
<dbReference type="EMBL" id="JAPDRP010000038">
    <property type="protein sequence ID" value="KAJ9633963.1"/>
    <property type="molecule type" value="Genomic_DNA"/>
</dbReference>
<proteinExistence type="predicted"/>
<gene>
    <name evidence="1" type="ORF">H2199_009162</name>
</gene>
<comment type="caution">
    <text evidence="1">The sequence shown here is derived from an EMBL/GenBank/DDBJ whole genome shotgun (WGS) entry which is preliminary data.</text>
</comment>